<feature type="compositionally biased region" description="Basic residues" evidence="1">
    <location>
        <begin position="138"/>
        <end position="151"/>
    </location>
</feature>
<reference evidence="2" key="1">
    <citation type="submission" date="2022-07" db="EMBL/GenBank/DDBJ databases">
        <title>Genome Sequence of Leucocoprinus birnbaumii.</title>
        <authorList>
            <person name="Buettner E."/>
        </authorList>
    </citation>
    <scope>NUCLEOTIDE SEQUENCE</scope>
    <source>
        <strain evidence="2">VT141</strain>
    </source>
</reference>
<feature type="compositionally biased region" description="Polar residues" evidence="1">
    <location>
        <begin position="233"/>
        <end position="248"/>
    </location>
</feature>
<name>A0AAD5VI34_9AGAR</name>
<dbReference type="Proteomes" id="UP001213000">
    <property type="component" value="Unassembled WGS sequence"/>
</dbReference>
<evidence type="ECO:0000313" key="3">
    <source>
        <dbReference type="Proteomes" id="UP001213000"/>
    </source>
</evidence>
<proteinExistence type="predicted"/>
<gene>
    <name evidence="2" type="ORF">NP233_g10778</name>
</gene>
<accession>A0AAD5VI34</accession>
<feature type="region of interest" description="Disordered" evidence="1">
    <location>
        <begin position="131"/>
        <end position="161"/>
    </location>
</feature>
<comment type="caution">
    <text evidence="2">The sequence shown here is derived from an EMBL/GenBank/DDBJ whole genome shotgun (WGS) entry which is preliminary data.</text>
</comment>
<organism evidence="2 3">
    <name type="scientific">Leucocoprinus birnbaumii</name>
    <dbReference type="NCBI Taxonomy" id="56174"/>
    <lineage>
        <taxon>Eukaryota</taxon>
        <taxon>Fungi</taxon>
        <taxon>Dikarya</taxon>
        <taxon>Basidiomycota</taxon>
        <taxon>Agaricomycotina</taxon>
        <taxon>Agaricomycetes</taxon>
        <taxon>Agaricomycetidae</taxon>
        <taxon>Agaricales</taxon>
        <taxon>Agaricineae</taxon>
        <taxon>Agaricaceae</taxon>
        <taxon>Leucocoprinus</taxon>
    </lineage>
</organism>
<keyword evidence="3" id="KW-1185">Reference proteome</keyword>
<evidence type="ECO:0000256" key="1">
    <source>
        <dbReference type="SAM" id="MobiDB-lite"/>
    </source>
</evidence>
<feature type="region of interest" description="Disordered" evidence="1">
    <location>
        <begin position="233"/>
        <end position="271"/>
    </location>
</feature>
<evidence type="ECO:0000313" key="2">
    <source>
        <dbReference type="EMBL" id="KAJ3560534.1"/>
    </source>
</evidence>
<sequence>MPSEIPPQLQPQFPHIPPHINANGNQHLLNQIMPFQPGAIARQTEQGYPPLRAILGQAQQAYLPPPFFYPYPYIYPQQFYFAPPNPVSETSQLAPPQMVSTQSHNAKQNPEDGDSTLFRNLRTRLLRQCKDAGGQHRGQPKNRCGHTKRARKEVDNGNDNECKGLPLLHNVQRGHNDNKDEDKELPCHCCTCSHSCQVGWTSQDEETDSEHMSDDNDTNHNLKEQPCCCCSRATQSDQPMSKTSTNTKPKAALGKAHGRKLASKSDNDIPRPTMPEYKDLTEAQLQAPLLHVPQYPNGSIDLDLKWWQYVHMQKMHLQTGWSTRTTGGYGGN</sequence>
<protein>
    <submittedName>
        <fullName evidence="2">Uncharacterized protein</fullName>
    </submittedName>
</protein>
<dbReference type="AlphaFoldDB" id="A0AAD5VI34"/>
<dbReference type="EMBL" id="JANIEX010001154">
    <property type="protein sequence ID" value="KAJ3560534.1"/>
    <property type="molecule type" value="Genomic_DNA"/>
</dbReference>